<evidence type="ECO:0008006" key="5">
    <source>
        <dbReference type="Google" id="ProtNLM"/>
    </source>
</evidence>
<evidence type="ECO:0000256" key="2">
    <source>
        <dbReference type="SAM" id="SignalP"/>
    </source>
</evidence>
<organism evidence="3 4">
    <name type="scientific">Pieris brassicae</name>
    <name type="common">White butterfly</name>
    <name type="synonym">Large white butterfly</name>
    <dbReference type="NCBI Taxonomy" id="7116"/>
    <lineage>
        <taxon>Eukaryota</taxon>
        <taxon>Metazoa</taxon>
        <taxon>Ecdysozoa</taxon>
        <taxon>Arthropoda</taxon>
        <taxon>Hexapoda</taxon>
        <taxon>Insecta</taxon>
        <taxon>Pterygota</taxon>
        <taxon>Neoptera</taxon>
        <taxon>Endopterygota</taxon>
        <taxon>Lepidoptera</taxon>
        <taxon>Glossata</taxon>
        <taxon>Ditrysia</taxon>
        <taxon>Papilionoidea</taxon>
        <taxon>Pieridae</taxon>
        <taxon>Pierinae</taxon>
        <taxon>Pieris</taxon>
    </lineage>
</organism>
<dbReference type="EMBL" id="CALOZG010000085">
    <property type="protein sequence ID" value="CAH4037546.1"/>
    <property type="molecule type" value="Genomic_DNA"/>
</dbReference>
<dbReference type="Proteomes" id="UP001152562">
    <property type="component" value="Unassembled WGS sequence"/>
</dbReference>
<keyword evidence="2" id="KW-0732">Signal</keyword>
<sequence>MRKSTKMKLLVLLSLAISSVVCEAPYPPSGWRPDGPSFDLPQKPQKQEYLPVDPRRPANPSFNNGVDVSVQGLPTVEQQPIFQVSPINGQLFSAPSINADIRNLDPSFRQIQYQQQQQKAQEFARQREFDAKVRNSNGLPSQQVPRQFVQTTTVKPEFKTAEPTTETFDLNSEEVDTNEQKQNVSVEVTKQNVQEYPPELFLSPLTQLKSPQLVSLQQLGQLRAPLYQPIQSSNFPGFDGPAHLSALPSVLVQKQLLEQQTQPLTQNPIIVQEPLREPINQYQQINQYQPQIQAFPFQPQSVVYQPQAISPAQTNQFAQPQYQPSQVPQPNPDVENIEPTEQTQTQVPQYQTPVFIQPQAQPIQPNQFIQPNFAQPNPYAQPNQFVQPSQVQPNIFPQAGQFQSPIIQPNQYYQPQFVQAFEQQQSGVDHQPQQPQIFYQNVQPQYYQPSQYQDQTQANQYDIQNQYAQAQGQVALQSGINDPQDNSLDTEELDENEGNRATAVATAFGTRTQPRVVPTYGAPAPVPAYQTTTEANDESVTEDGAVAQATAVASGRRKSAKLRSRRIRPVFTVDRSGHLVLAQEQ</sequence>
<proteinExistence type="predicted"/>
<evidence type="ECO:0000313" key="3">
    <source>
        <dbReference type="EMBL" id="CAH4037546.1"/>
    </source>
</evidence>
<evidence type="ECO:0000313" key="4">
    <source>
        <dbReference type="Proteomes" id="UP001152562"/>
    </source>
</evidence>
<evidence type="ECO:0000256" key="1">
    <source>
        <dbReference type="SAM" id="MobiDB-lite"/>
    </source>
</evidence>
<protein>
    <recommendedName>
        <fullName evidence="5">DUF4794 domain-containing protein</fullName>
    </recommendedName>
</protein>
<keyword evidence="4" id="KW-1185">Reference proteome</keyword>
<dbReference type="AlphaFoldDB" id="A0A9P0XKB6"/>
<reference evidence="3" key="1">
    <citation type="submission" date="2022-05" db="EMBL/GenBank/DDBJ databases">
        <authorList>
            <person name="Okamura Y."/>
        </authorList>
    </citation>
    <scope>NUCLEOTIDE SEQUENCE</scope>
</reference>
<comment type="caution">
    <text evidence="3">The sequence shown here is derived from an EMBL/GenBank/DDBJ whole genome shotgun (WGS) entry which is preliminary data.</text>
</comment>
<feature type="region of interest" description="Disordered" evidence="1">
    <location>
        <begin position="26"/>
        <end position="64"/>
    </location>
</feature>
<accession>A0A9P0XKB6</accession>
<feature type="chain" id="PRO_5040199612" description="DUF4794 domain-containing protein" evidence="2">
    <location>
        <begin position="23"/>
        <end position="585"/>
    </location>
</feature>
<gene>
    <name evidence="3" type="ORF">PIBRA_LOCUS13204</name>
</gene>
<name>A0A9P0XKB6_PIEBR</name>
<feature type="signal peptide" evidence="2">
    <location>
        <begin position="1"/>
        <end position="22"/>
    </location>
</feature>